<dbReference type="InterPro" id="IPR001431">
    <property type="entry name" value="Pept_M16_Zn_BS"/>
</dbReference>
<dbReference type="Pfam" id="PF05193">
    <property type="entry name" value="Peptidase_M16_C"/>
    <property type="match status" value="1"/>
</dbReference>
<evidence type="ECO:0000256" key="4">
    <source>
        <dbReference type="RuleBase" id="RU004447"/>
    </source>
</evidence>
<comment type="similarity">
    <text evidence="2 4">Belongs to the peptidase M16 family.</text>
</comment>
<dbReference type="Proteomes" id="UP001220964">
    <property type="component" value="Unassembled WGS sequence"/>
</dbReference>
<reference evidence="9" key="1">
    <citation type="submission" date="2023-03" db="EMBL/GenBank/DDBJ databases">
        <title>Multiphase analysis and comparison of six strains from genera Psychromarinibacter, Lutimaribacter, and Maritimibacter, including a novel species: Psychromarinibacter sediminicola sp. nov.</title>
        <authorList>
            <person name="Wang Y.-H."/>
            <person name="Ye M.-Q."/>
            <person name="Du Z.-J."/>
        </authorList>
    </citation>
    <scope>NUCLEOTIDE SEQUENCE</scope>
    <source>
        <strain evidence="9">C21-152</strain>
    </source>
</reference>
<dbReference type="InterPro" id="IPR007863">
    <property type="entry name" value="Peptidase_M16_C"/>
</dbReference>
<evidence type="ECO:0000313" key="10">
    <source>
        <dbReference type="Proteomes" id="UP001220964"/>
    </source>
</evidence>
<comment type="caution">
    <text evidence="9">The sequence shown here is derived from an EMBL/GenBank/DDBJ whole genome shotgun (WGS) entry which is preliminary data.</text>
</comment>
<dbReference type="InterPro" id="IPR011249">
    <property type="entry name" value="Metalloenz_LuxS/M16"/>
</dbReference>
<keyword evidence="3" id="KW-0645">Protease</keyword>
<evidence type="ECO:0000313" key="9">
    <source>
        <dbReference type="EMBL" id="MDF0601815.1"/>
    </source>
</evidence>
<dbReference type="Gene3D" id="3.30.830.10">
    <property type="entry name" value="Metalloenzyme, LuxS/M16 peptidase-like"/>
    <property type="match status" value="2"/>
</dbReference>
<dbReference type="GO" id="GO:0004222">
    <property type="term" value="F:metalloendopeptidase activity"/>
    <property type="evidence" value="ECO:0007669"/>
    <property type="project" value="InterPro"/>
</dbReference>
<dbReference type="GO" id="GO:0006508">
    <property type="term" value="P:proteolysis"/>
    <property type="evidence" value="ECO:0007669"/>
    <property type="project" value="InterPro"/>
</dbReference>
<evidence type="ECO:0000256" key="5">
    <source>
        <dbReference type="SAM" id="MobiDB-lite"/>
    </source>
</evidence>
<keyword evidence="6" id="KW-0732">Signal</keyword>
<evidence type="ECO:0000259" key="7">
    <source>
        <dbReference type="Pfam" id="PF00675"/>
    </source>
</evidence>
<keyword evidence="10" id="KW-1185">Reference proteome</keyword>
<organism evidence="9 10">
    <name type="scientific">Psychromarinibacter sediminicola</name>
    <dbReference type="NCBI Taxonomy" id="3033385"/>
    <lineage>
        <taxon>Bacteria</taxon>
        <taxon>Pseudomonadati</taxon>
        <taxon>Pseudomonadota</taxon>
        <taxon>Alphaproteobacteria</taxon>
        <taxon>Rhodobacterales</taxon>
        <taxon>Paracoccaceae</taxon>
        <taxon>Psychromarinibacter</taxon>
    </lineage>
</organism>
<dbReference type="RefSeq" id="WP_275567955.1">
    <property type="nucleotide sequence ID" value="NZ_JARGYC010000035.1"/>
</dbReference>
<dbReference type="AlphaFoldDB" id="A0AAE3NVN7"/>
<sequence>MRRLFAVLIALAPALPALATEVTTRTLDNGLEVVVLEDHRAPVVVHQVWYKAGAADEPPGKSGIAHYLEHLLFKGTDDLEEGELSATVARHGGSDNAFTHWDYTGYWQRVAADRLELMMEMEADRMRDLQIDDVDIATEREVILEERSQRVDSNPYRLFGEQKMAALYMNHPYGIPVIGWRHEMEALDLDDAMAFYRTYYAPNNAILIVAGDVAPDEVFALAEEHYGPLAPTAGLGPRERPQEPPQLVERRMTFEDPRISEPYVSRDYLAPAREPGAQEEAAALVILSGILGGNDFTSVLPRKLVHEDQTALYAWSYYSATSYDATSFGIGIQPVPGVGLEQAEAALDDALAEFLEEGIDDEQFERVKFQLRAQRIYAEDSTRHLAERYGRGLTSGLTVEDVQAWPDVLQAVTQEDVMAAARAVLTRDRAVTGWGRAPAETEEEAAAMDASAPDAPVEEVTQ</sequence>
<dbReference type="PROSITE" id="PS00143">
    <property type="entry name" value="INSULINASE"/>
    <property type="match status" value="1"/>
</dbReference>
<keyword evidence="3" id="KW-0378">Hydrolase</keyword>
<evidence type="ECO:0000256" key="6">
    <source>
        <dbReference type="SAM" id="SignalP"/>
    </source>
</evidence>
<proteinExistence type="inferred from homology"/>
<dbReference type="Pfam" id="PF00675">
    <property type="entry name" value="Peptidase_M16"/>
    <property type="match status" value="1"/>
</dbReference>
<feature type="signal peptide" evidence="6">
    <location>
        <begin position="1"/>
        <end position="19"/>
    </location>
</feature>
<comment type="cofactor">
    <cofactor evidence="1">
        <name>Zn(2+)</name>
        <dbReference type="ChEBI" id="CHEBI:29105"/>
    </cofactor>
</comment>
<dbReference type="InterPro" id="IPR050361">
    <property type="entry name" value="MPP/UQCRC_Complex"/>
</dbReference>
<dbReference type="PANTHER" id="PTHR11851:SF49">
    <property type="entry name" value="MITOCHONDRIAL-PROCESSING PEPTIDASE SUBUNIT ALPHA"/>
    <property type="match status" value="1"/>
</dbReference>
<dbReference type="EMBL" id="JARGYC010000035">
    <property type="protein sequence ID" value="MDF0601815.1"/>
    <property type="molecule type" value="Genomic_DNA"/>
</dbReference>
<dbReference type="SUPFAM" id="SSF63411">
    <property type="entry name" value="LuxS/MPP-like metallohydrolase"/>
    <property type="match status" value="2"/>
</dbReference>
<feature type="chain" id="PRO_5042164112" evidence="6">
    <location>
        <begin position="20"/>
        <end position="462"/>
    </location>
</feature>
<keyword evidence="3" id="KW-0482">Metalloprotease</keyword>
<protein>
    <submittedName>
        <fullName evidence="9">Pitrilysin family protein</fullName>
    </submittedName>
</protein>
<evidence type="ECO:0000259" key="8">
    <source>
        <dbReference type="Pfam" id="PF05193"/>
    </source>
</evidence>
<evidence type="ECO:0000256" key="3">
    <source>
        <dbReference type="ARBA" id="ARBA00023049"/>
    </source>
</evidence>
<dbReference type="PANTHER" id="PTHR11851">
    <property type="entry name" value="METALLOPROTEASE"/>
    <property type="match status" value="1"/>
</dbReference>
<dbReference type="InterPro" id="IPR011765">
    <property type="entry name" value="Pept_M16_N"/>
</dbReference>
<feature type="domain" description="Peptidase M16 C-terminal" evidence="8">
    <location>
        <begin position="187"/>
        <end position="371"/>
    </location>
</feature>
<name>A0AAE3NVN7_9RHOB</name>
<dbReference type="GO" id="GO:0046872">
    <property type="term" value="F:metal ion binding"/>
    <property type="evidence" value="ECO:0007669"/>
    <property type="project" value="InterPro"/>
</dbReference>
<accession>A0AAE3NVN7</accession>
<feature type="domain" description="Peptidase M16 N-terminal" evidence="7">
    <location>
        <begin position="33"/>
        <end position="178"/>
    </location>
</feature>
<evidence type="ECO:0000256" key="2">
    <source>
        <dbReference type="ARBA" id="ARBA00007261"/>
    </source>
</evidence>
<evidence type="ECO:0000256" key="1">
    <source>
        <dbReference type="ARBA" id="ARBA00001947"/>
    </source>
</evidence>
<gene>
    <name evidence="9" type="ORF">P1J78_13800</name>
</gene>
<feature type="region of interest" description="Disordered" evidence="5">
    <location>
        <begin position="435"/>
        <end position="462"/>
    </location>
</feature>